<keyword evidence="2" id="KW-0808">Transferase</keyword>
<keyword evidence="2" id="KW-0418">Kinase</keyword>
<proteinExistence type="predicted"/>
<evidence type="ECO:0000313" key="2">
    <source>
        <dbReference type="EMBL" id="AKG54513.1"/>
    </source>
</evidence>
<dbReference type="AlphaFoldDB" id="A0A0F7GF66"/>
<keyword evidence="1" id="KW-0732">Signal</keyword>
<evidence type="ECO:0000256" key="1">
    <source>
        <dbReference type="SAM" id="SignalP"/>
    </source>
</evidence>
<feature type="signal peptide" evidence="1">
    <location>
        <begin position="1"/>
        <end position="26"/>
    </location>
</feature>
<feature type="non-terminal residue" evidence="2">
    <location>
        <position position="81"/>
    </location>
</feature>
<name>A0A0F7GF66_9LAMI</name>
<feature type="chain" id="PRO_5002516025" evidence="1">
    <location>
        <begin position="27"/>
        <end position="81"/>
    </location>
</feature>
<sequence>MKPKFQTLITFIIHTLLTITHSPAAAVCNHTCGRRELPFPFGFSGGCQIQLNCSPNGTILAAGFPVQSVNAETILVNLCPI</sequence>
<keyword evidence="2" id="KW-0675">Receptor</keyword>
<dbReference type="GO" id="GO:0016301">
    <property type="term" value="F:kinase activity"/>
    <property type="evidence" value="ECO:0007669"/>
    <property type="project" value="UniProtKB-KW"/>
</dbReference>
<accession>A0A0F7GF66</accession>
<organism evidence="2">
    <name type="scientific">Salvia macrosiphon</name>
    <dbReference type="NCBI Taxonomy" id="1571166"/>
    <lineage>
        <taxon>Eukaryota</taxon>
        <taxon>Viridiplantae</taxon>
        <taxon>Streptophyta</taxon>
        <taxon>Embryophyta</taxon>
        <taxon>Tracheophyta</taxon>
        <taxon>Spermatophyta</taxon>
        <taxon>Magnoliopsida</taxon>
        <taxon>eudicotyledons</taxon>
        <taxon>Gunneridae</taxon>
        <taxon>Pentapetalae</taxon>
        <taxon>asterids</taxon>
        <taxon>lamiids</taxon>
        <taxon>Lamiales</taxon>
        <taxon>Lamiaceae</taxon>
        <taxon>Nepetoideae</taxon>
        <taxon>Mentheae</taxon>
        <taxon>Salviinae</taxon>
        <taxon>Salvia</taxon>
        <taxon>Salvia incertae sedis</taxon>
    </lineage>
</organism>
<dbReference type="EMBL" id="KP336900">
    <property type="protein sequence ID" value="AKG54513.1"/>
    <property type="molecule type" value="Genomic_DNA"/>
</dbReference>
<reference evidence="2" key="1">
    <citation type="submission" date="2014-12" db="EMBL/GenBank/DDBJ databases">
        <title>Expression analysis of phenylpropanoids pathway under salinity stress.</title>
        <authorList>
            <person name="Valifard M."/>
            <person name="Mohsenzadeh S."/>
            <person name="Niazi A."/>
            <person name="Moghadam A."/>
        </authorList>
    </citation>
    <scope>NUCLEOTIDE SEQUENCE</scope>
</reference>
<protein>
    <submittedName>
        <fullName evidence="2">Cell wall associated receptor kinase</fullName>
    </submittedName>
</protein>